<dbReference type="EMBL" id="CAXLJM020000025">
    <property type="protein sequence ID" value="CAL8091994.1"/>
    <property type="molecule type" value="Genomic_DNA"/>
</dbReference>
<dbReference type="SMART" id="SM00131">
    <property type="entry name" value="KU"/>
    <property type="match status" value="1"/>
</dbReference>
<dbReference type="Pfam" id="PF00014">
    <property type="entry name" value="Kunitz_BPTI"/>
    <property type="match status" value="1"/>
</dbReference>
<evidence type="ECO:0000259" key="5">
    <source>
        <dbReference type="PROSITE" id="PS50279"/>
    </source>
</evidence>
<name>A0ABP1Q763_9HEXA</name>
<keyword evidence="4" id="KW-0732">Signal</keyword>
<dbReference type="Proteomes" id="UP001642540">
    <property type="component" value="Unassembled WGS sequence"/>
</dbReference>
<evidence type="ECO:0000313" key="6">
    <source>
        <dbReference type="EMBL" id="CAL8091994.1"/>
    </source>
</evidence>
<dbReference type="InterPro" id="IPR036880">
    <property type="entry name" value="Kunitz_BPTI_sf"/>
</dbReference>
<evidence type="ECO:0000256" key="3">
    <source>
        <dbReference type="ARBA" id="ARBA00023157"/>
    </source>
</evidence>
<proteinExistence type="predicted"/>
<keyword evidence="1" id="KW-0646">Protease inhibitor</keyword>
<feature type="domain" description="BPTI/Kunitz inhibitor" evidence="5">
    <location>
        <begin position="55"/>
        <end position="107"/>
    </location>
</feature>
<sequence>MSYYLAGKVLVIVLVIANVSTSTLPLDSPSELDSNSYGLLAQSIRRVRQVSNSICFLPPIEGNVSCYAYSRQFTYNSSTKSCESYAYGGCHGTKNLFNTKADCQRACGGR</sequence>
<dbReference type="PROSITE" id="PS50279">
    <property type="entry name" value="BPTI_KUNITZ_2"/>
    <property type="match status" value="1"/>
</dbReference>
<dbReference type="CDD" id="cd00109">
    <property type="entry name" value="Kunitz-type"/>
    <property type="match status" value="1"/>
</dbReference>
<dbReference type="PANTHER" id="PTHR10083:SF374">
    <property type="entry name" value="BPTI_KUNITZ INHIBITOR DOMAIN-CONTAINING PROTEIN"/>
    <property type="match status" value="1"/>
</dbReference>
<feature type="chain" id="PRO_5045863453" description="BPTI/Kunitz inhibitor domain-containing protein" evidence="4">
    <location>
        <begin position="22"/>
        <end position="110"/>
    </location>
</feature>
<keyword evidence="3" id="KW-1015">Disulfide bond</keyword>
<dbReference type="PANTHER" id="PTHR10083">
    <property type="entry name" value="KUNITZ-TYPE PROTEASE INHIBITOR-RELATED"/>
    <property type="match status" value="1"/>
</dbReference>
<evidence type="ECO:0000256" key="4">
    <source>
        <dbReference type="SAM" id="SignalP"/>
    </source>
</evidence>
<gene>
    <name evidence="6" type="ORF">ODALV1_LOCUS8085</name>
</gene>
<keyword evidence="2" id="KW-0722">Serine protease inhibitor</keyword>
<evidence type="ECO:0000256" key="1">
    <source>
        <dbReference type="ARBA" id="ARBA00022690"/>
    </source>
</evidence>
<reference evidence="6 7" key="1">
    <citation type="submission" date="2024-08" db="EMBL/GenBank/DDBJ databases">
        <authorList>
            <person name="Cucini C."/>
            <person name="Frati F."/>
        </authorList>
    </citation>
    <scope>NUCLEOTIDE SEQUENCE [LARGE SCALE GENOMIC DNA]</scope>
</reference>
<evidence type="ECO:0000313" key="7">
    <source>
        <dbReference type="Proteomes" id="UP001642540"/>
    </source>
</evidence>
<evidence type="ECO:0000256" key="2">
    <source>
        <dbReference type="ARBA" id="ARBA00022900"/>
    </source>
</evidence>
<dbReference type="Gene3D" id="4.10.410.10">
    <property type="entry name" value="Pancreatic trypsin inhibitor Kunitz domain"/>
    <property type="match status" value="1"/>
</dbReference>
<accession>A0ABP1Q763</accession>
<feature type="signal peptide" evidence="4">
    <location>
        <begin position="1"/>
        <end position="21"/>
    </location>
</feature>
<protein>
    <recommendedName>
        <fullName evidence="5">BPTI/Kunitz inhibitor domain-containing protein</fullName>
    </recommendedName>
</protein>
<dbReference type="InterPro" id="IPR002223">
    <property type="entry name" value="Kunitz_BPTI"/>
</dbReference>
<dbReference type="PRINTS" id="PR00759">
    <property type="entry name" value="BASICPTASE"/>
</dbReference>
<keyword evidence="7" id="KW-1185">Reference proteome</keyword>
<dbReference type="SUPFAM" id="SSF57362">
    <property type="entry name" value="BPTI-like"/>
    <property type="match status" value="1"/>
</dbReference>
<dbReference type="InterPro" id="IPR050098">
    <property type="entry name" value="TFPI/VKTCI-like"/>
</dbReference>
<comment type="caution">
    <text evidence="6">The sequence shown here is derived from an EMBL/GenBank/DDBJ whole genome shotgun (WGS) entry which is preliminary data.</text>
</comment>
<organism evidence="6 7">
    <name type="scientific">Orchesella dallaii</name>
    <dbReference type="NCBI Taxonomy" id="48710"/>
    <lineage>
        <taxon>Eukaryota</taxon>
        <taxon>Metazoa</taxon>
        <taxon>Ecdysozoa</taxon>
        <taxon>Arthropoda</taxon>
        <taxon>Hexapoda</taxon>
        <taxon>Collembola</taxon>
        <taxon>Entomobryomorpha</taxon>
        <taxon>Entomobryoidea</taxon>
        <taxon>Orchesellidae</taxon>
        <taxon>Orchesellinae</taxon>
        <taxon>Orchesella</taxon>
    </lineage>
</organism>